<organism evidence="1 2">
    <name type="scientific">Gossypium stocksii</name>
    <dbReference type="NCBI Taxonomy" id="47602"/>
    <lineage>
        <taxon>Eukaryota</taxon>
        <taxon>Viridiplantae</taxon>
        <taxon>Streptophyta</taxon>
        <taxon>Embryophyta</taxon>
        <taxon>Tracheophyta</taxon>
        <taxon>Spermatophyta</taxon>
        <taxon>Magnoliopsida</taxon>
        <taxon>eudicotyledons</taxon>
        <taxon>Gunneridae</taxon>
        <taxon>Pentapetalae</taxon>
        <taxon>rosids</taxon>
        <taxon>malvids</taxon>
        <taxon>Malvales</taxon>
        <taxon>Malvaceae</taxon>
        <taxon>Malvoideae</taxon>
        <taxon>Gossypium</taxon>
    </lineage>
</organism>
<accession>A0A9D3V5K8</accession>
<dbReference type="Proteomes" id="UP000828251">
    <property type="component" value="Unassembled WGS sequence"/>
</dbReference>
<reference evidence="1 2" key="1">
    <citation type="journal article" date="2021" name="Plant Biotechnol. J.">
        <title>Multi-omics assisted identification of the key and species-specific regulatory components of drought-tolerant mechanisms in Gossypium stocksii.</title>
        <authorList>
            <person name="Yu D."/>
            <person name="Ke L."/>
            <person name="Zhang D."/>
            <person name="Wu Y."/>
            <person name="Sun Y."/>
            <person name="Mei J."/>
            <person name="Sun J."/>
            <person name="Sun Y."/>
        </authorList>
    </citation>
    <scope>NUCLEOTIDE SEQUENCE [LARGE SCALE GENOMIC DNA]</scope>
    <source>
        <strain evidence="2">cv. E1</strain>
        <tissue evidence="1">Leaf</tissue>
    </source>
</reference>
<dbReference type="OrthoDB" id="1001765at2759"/>
<name>A0A9D3V5K8_9ROSI</name>
<comment type="caution">
    <text evidence="1">The sequence shown here is derived from an EMBL/GenBank/DDBJ whole genome shotgun (WGS) entry which is preliminary data.</text>
</comment>
<sequence>MCHNHSVARAGWNCTHRGSSRWSYLTTTQRQGLFKTAALYFHNLTAQVGNQFRACGVKDEGLIVPLQLGAENRTTTNIVPGDVNSLAYPYFEL</sequence>
<gene>
    <name evidence="1" type="ORF">J1N35_024439</name>
</gene>
<evidence type="ECO:0000313" key="1">
    <source>
        <dbReference type="EMBL" id="KAH1072111.1"/>
    </source>
</evidence>
<keyword evidence="2" id="KW-1185">Reference proteome</keyword>
<evidence type="ECO:0000313" key="2">
    <source>
        <dbReference type="Proteomes" id="UP000828251"/>
    </source>
</evidence>
<protein>
    <submittedName>
        <fullName evidence="1">Uncharacterized protein</fullName>
    </submittedName>
</protein>
<dbReference type="EMBL" id="JAIQCV010000008">
    <property type="protein sequence ID" value="KAH1072111.1"/>
    <property type="molecule type" value="Genomic_DNA"/>
</dbReference>
<dbReference type="AlphaFoldDB" id="A0A9D3V5K8"/>
<proteinExistence type="predicted"/>